<feature type="domain" description="RNase H type-1" evidence="1">
    <location>
        <begin position="101"/>
        <end position="220"/>
    </location>
</feature>
<dbReference type="OMA" id="WEEWILA"/>
<comment type="caution">
    <text evidence="2">The sequence shown here is derived from an EMBL/GenBank/DDBJ whole genome shotgun (WGS) entry which is preliminary data.</text>
</comment>
<dbReference type="InterPro" id="IPR036397">
    <property type="entry name" value="RNaseH_sf"/>
</dbReference>
<dbReference type="STRING" id="74649.A0A2P6RTJ1"/>
<dbReference type="CDD" id="cd06222">
    <property type="entry name" value="RNase_H_like"/>
    <property type="match status" value="1"/>
</dbReference>
<dbReference type="GO" id="GO:0003676">
    <property type="term" value="F:nucleic acid binding"/>
    <property type="evidence" value="ECO:0007669"/>
    <property type="project" value="InterPro"/>
</dbReference>
<evidence type="ECO:0000313" key="2">
    <source>
        <dbReference type="EMBL" id="PRQ49757.1"/>
    </source>
</evidence>
<dbReference type="Gramene" id="PRQ49757">
    <property type="protein sequence ID" value="PRQ49757"/>
    <property type="gene ID" value="RchiOBHm_Chr2g0125461"/>
</dbReference>
<dbReference type="Pfam" id="PF13456">
    <property type="entry name" value="RVT_3"/>
    <property type="match status" value="1"/>
</dbReference>
<dbReference type="EMBL" id="PDCK01000040">
    <property type="protein sequence ID" value="PRQ49757.1"/>
    <property type="molecule type" value="Genomic_DNA"/>
</dbReference>
<keyword evidence="3" id="KW-1185">Reference proteome</keyword>
<sequence length="261" mass="29546">MMNTFNLNWEEWILANLMQKGYYKENLSWNIFFIFCCWFLWKWRCKRVFDVNFCYPHNPPEIVFSYATEWFKATVKPNVNMNCHVEMLSWIKPAMGNHKLNVDGSRANNGSIGAGGVIRDDSGCWCGGFMVNIGTGEVLQAEAWGLYHGLHLALSLNITRLEVESDSSILISLIHSDNVGLHPLGTLIMNCRNLLKGFDFIQIKHVHRERNMVADLLAKNSTSHAKGVCIFHDPPALVTEDLLDDIVGAPRARRFNASSAG</sequence>
<name>A0A2P6RTJ1_ROSCH</name>
<reference evidence="2 3" key="1">
    <citation type="journal article" date="2018" name="Nat. Genet.">
        <title>The Rosa genome provides new insights in the design of modern roses.</title>
        <authorList>
            <person name="Bendahmane M."/>
        </authorList>
    </citation>
    <scope>NUCLEOTIDE SEQUENCE [LARGE SCALE GENOMIC DNA]</scope>
    <source>
        <strain evidence="3">cv. Old Blush</strain>
    </source>
</reference>
<evidence type="ECO:0000313" key="3">
    <source>
        <dbReference type="Proteomes" id="UP000238479"/>
    </source>
</evidence>
<dbReference type="Gene3D" id="3.30.420.10">
    <property type="entry name" value="Ribonuclease H-like superfamily/Ribonuclease H"/>
    <property type="match status" value="1"/>
</dbReference>
<dbReference type="InterPro" id="IPR012337">
    <property type="entry name" value="RNaseH-like_sf"/>
</dbReference>
<dbReference type="AlphaFoldDB" id="A0A2P6RTJ1"/>
<organism evidence="2 3">
    <name type="scientific">Rosa chinensis</name>
    <name type="common">China rose</name>
    <dbReference type="NCBI Taxonomy" id="74649"/>
    <lineage>
        <taxon>Eukaryota</taxon>
        <taxon>Viridiplantae</taxon>
        <taxon>Streptophyta</taxon>
        <taxon>Embryophyta</taxon>
        <taxon>Tracheophyta</taxon>
        <taxon>Spermatophyta</taxon>
        <taxon>Magnoliopsida</taxon>
        <taxon>eudicotyledons</taxon>
        <taxon>Gunneridae</taxon>
        <taxon>Pentapetalae</taxon>
        <taxon>rosids</taxon>
        <taxon>fabids</taxon>
        <taxon>Rosales</taxon>
        <taxon>Rosaceae</taxon>
        <taxon>Rosoideae</taxon>
        <taxon>Rosoideae incertae sedis</taxon>
        <taxon>Rosa</taxon>
    </lineage>
</organism>
<dbReference type="GO" id="GO:0004523">
    <property type="term" value="F:RNA-DNA hybrid ribonuclease activity"/>
    <property type="evidence" value="ECO:0007669"/>
    <property type="project" value="InterPro"/>
</dbReference>
<evidence type="ECO:0000259" key="1">
    <source>
        <dbReference type="Pfam" id="PF13456"/>
    </source>
</evidence>
<dbReference type="Proteomes" id="UP000238479">
    <property type="component" value="Chromosome 2"/>
</dbReference>
<dbReference type="SUPFAM" id="SSF53098">
    <property type="entry name" value="Ribonuclease H-like"/>
    <property type="match status" value="1"/>
</dbReference>
<protein>
    <submittedName>
        <fullName evidence="2">Putative ribonuclease H-like domain-containing protein</fullName>
    </submittedName>
</protein>
<dbReference type="PANTHER" id="PTHR47723:SF19">
    <property type="entry name" value="POLYNUCLEOTIDYL TRANSFERASE, RIBONUCLEASE H-LIKE SUPERFAMILY PROTEIN"/>
    <property type="match status" value="1"/>
</dbReference>
<dbReference type="InterPro" id="IPR044730">
    <property type="entry name" value="RNase_H-like_dom_plant"/>
</dbReference>
<proteinExistence type="predicted"/>
<dbReference type="PANTHER" id="PTHR47723">
    <property type="entry name" value="OS05G0353850 PROTEIN"/>
    <property type="match status" value="1"/>
</dbReference>
<dbReference type="InterPro" id="IPR053151">
    <property type="entry name" value="RNase_H-like"/>
</dbReference>
<dbReference type="InterPro" id="IPR002156">
    <property type="entry name" value="RNaseH_domain"/>
</dbReference>
<gene>
    <name evidence="2" type="ORF">RchiOBHm_Chr2g0125461</name>
</gene>
<accession>A0A2P6RTJ1</accession>